<dbReference type="EMBL" id="FZOU01000006">
    <property type="protein sequence ID" value="SNT24646.1"/>
    <property type="molecule type" value="Genomic_DNA"/>
</dbReference>
<keyword evidence="1" id="KW-0472">Membrane</keyword>
<protein>
    <submittedName>
        <fullName evidence="2">Uncharacterized protein</fullName>
    </submittedName>
</protein>
<gene>
    <name evidence="2" type="ORF">SAMN05421770_10661</name>
</gene>
<reference evidence="2 3" key="1">
    <citation type="submission" date="2017-06" db="EMBL/GenBank/DDBJ databases">
        <authorList>
            <person name="Kim H.J."/>
            <person name="Triplett B.A."/>
        </authorList>
    </citation>
    <scope>NUCLEOTIDE SEQUENCE [LARGE SCALE GENOMIC DNA]</scope>
    <source>
        <strain evidence="2 3">DSM 18704</strain>
    </source>
</reference>
<dbReference type="Proteomes" id="UP000198356">
    <property type="component" value="Unassembled WGS sequence"/>
</dbReference>
<dbReference type="RefSeq" id="WP_089409407.1">
    <property type="nucleotide sequence ID" value="NZ_FZOU01000006.1"/>
</dbReference>
<dbReference type="OrthoDB" id="115912at2"/>
<proteinExistence type="predicted"/>
<keyword evidence="3" id="KW-1185">Reference proteome</keyword>
<keyword evidence="1" id="KW-0812">Transmembrane</keyword>
<dbReference type="AlphaFoldDB" id="A0A239L259"/>
<evidence type="ECO:0000256" key="1">
    <source>
        <dbReference type="SAM" id="Phobius"/>
    </source>
</evidence>
<sequence length="219" mass="23073">MKAGTDNKKQTMMAAGFGVLALGAVFYMYTQLFGGPSTPSPVVAPVAVHTPPPVITTTSVTNTKGVTVPSGFAVGGEATKIATTGGQLDPTLHEEAMRLTESVVYSGSGRNIFGAGQTYTQVDIPKPKVGPRPQTIATVVEPPKPYVYVPPPIDLKFFGTATAANGDRRAFLLHGEDVFLASTGDIVQRRYKVVSIAANSIVIDDMPNNNKQTLPLQAN</sequence>
<evidence type="ECO:0000313" key="2">
    <source>
        <dbReference type="EMBL" id="SNT24646.1"/>
    </source>
</evidence>
<keyword evidence="1" id="KW-1133">Transmembrane helix</keyword>
<feature type="transmembrane region" description="Helical" evidence="1">
    <location>
        <begin position="12"/>
        <end position="30"/>
    </location>
</feature>
<accession>A0A239L259</accession>
<organism evidence="2 3">
    <name type="scientific">Granulicella rosea</name>
    <dbReference type="NCBI Taxonomy" id="474952"/>
    <lineage>
        <taxon>Bacteria</taxon>
        <taxon>Pseudomonadati</taxon>
        <taxon>Acidobacteriota</taxon>
        <taxon>Terriglobia</taxon>
        <taxon>Terriglobales</taxon>
        <taxon>Acidobacteriaceae</taxon>
        <taxon>Granulicella</taxon>
    </lineage>
</organism>
<name>A0A239L259_9BACT</name>
<evidence type="ECO:0000313" key="3">
    <source>
        <dbReference type="Proteomes" id="UP000198356"/>
    </source>
</evidence>